<sequence length="247" mass="28480">FNFSVGSPDSISKFTGGTEVFFPIDLASGYWQIELEEESKEKTAFIVDDNLYEWNRLAFGLTNAPGTFQRLMNSVLRRVIGKICLVYLDDIIIFSSIIEEHFTNLKTVVFSLLENAHLKMKMSKCEFLAQSVSYLGHDFSKEFLIYTDASNYGLGAVLSHMKDGKDQPIAYASRNLNKGEIMYSTIEKEAAAVVFGIKRFRHYLQDQPFVIVSDHRPFQWMQNFKDETGRLGRWAILLSYMKFSFQY</sequence>
<dbReference type="Gene3D" id="3.10.20.370">
    <property type="match status" value="1"/>
</dbReference>
<keyword evidence="10" id="KW-1185">Reference proteome</keyword>
<reference evidence="9 10" key="1">
    <citation type="submission" date="2016-03" db="EMBL/GenBank/DDBJ databases">
        <title>EvidentialGene: Evidence-directed Construction of Genes on Genomes.</title>
        <authorList>
            <person name="Gilbert D.G."/>
            <person name="Choi J.-H."/>
            <person name="Mockaitis K."/>
            <person name="Colbourne J."/>
            <person name="Pfrender M."/>
        </authorList>
    </citation>
    <scope>NUCLEOTIDE SEQUENCE [LARGE SCALE GENOMIC DNA]</scope>
    <source>
        <strain evidence="9 10">Xinb3</strain>
        <tissue evidence="9">Complete organism</tissue>
    </source>
</reference>
<keyword evidence="2" id="KW-0808">Transferase</keyword>
<dbReference type="CDD" id="cd01647">
    <property type="entry name" value="RT_LTR"/>
    <property type="match status" value="1"/>
</dbReference>
<dbReference type="InterPro" id="IPR043502">
    <property type="entry name" value="DNA/RNA_pol_sf"/>
</dbReference>
<feature type="non-terminal residue" evidence="9">
    <location>
        <position position="1"/>
    </location>
</feature>
<dbReference type="PANTHER" id="PTHR37984">
    <property type="entry name" value="PROTEIN CBG26694"/>
    <property type="match status" value="1"/>
</dbReference>
<dbReference type="InterPro" id="IPR050951">
    <property type="entry name" value="Retrovirus_Pol_polyprotein"/>
</dbReference>
<name>A0A164GFA3_9CRUS</name>
<dbReference type="InterPro" id="IPR041373">
    <property type="entry name" value="RT_RNaseH"/>
</dbReference>
<protein>
    <recommendedName>
        <fullName evidence="8">Reverse transcriptase domain-containing protein</fullName>
    </recommendedName>
</protein>
<evidence type="ECO:0000256" key="4">
    <source>
        <dbReference type="ARBA" id="ARBA00022722"/>
    </source>
</evidence>
<keyword evidence="1" id="KW-0645">Protease</keyword>
<dbReference type="GO" id="GO:0003964">
    <property type="term" value="F:RNA-directed DNA polymerase activity"/>
    <property type="evidence" value="ECO:0007669"/>
    <property type="project" value="UniProtKB-KW"/>
</dbReference>
<evidence type="ECO:0000256" key="1">
    <source>
        <dbReference type="ARBA" id="ARBA00022670"/>
    </source>
</evidence>
<evidence type="ECO:0000256" key="5">
    <source>
        <dbReference type="ARBA" id="ARBA00022759"/>
    </source>
</evidence>
<evidence type="ECO:0000256" key="7">
    <source>
        <dbReference type="ARBA" id="ARBA00022918"/>
    </source>
</evidence>
<evidence type="ECO:0000259" key="8">
    <source>
        <dbReference type="PROSITE" id="PS50878"/>
    </source>
</evidence>
<dbReference type="Gene3D" id="3.10.10.10">
    <property type="entry name" value="HIV Type 1 Reverse Transcriptase, subunit A, domain 1"/>
    <property type="match status" value="1"/>
</dbReference>
<evidence type="ECO:0000313" key="9">
    <source>
        <dbReference type="EMBL" id="KZR98895.1"/>
    </source>
</evidence>
<dbReference type="Gene3D" id="3.30.70.270">
    <property type="match status" value="1"/>
</dbReference>
<dbReference type="FunFam" id="3.10.10.10:FF:000007">
    <property type="entry name" value="Retrovirus-related Pol polyprotein from transposon 17.6-like Protein"/>
    <property type="match status" value="1"/>
</dbReference>
<dbReference type="PROSITE" id="PS50878">
    <property type="entry name" value="RT_POL"/>
    <property type="match status" value="1"/>
</dbReference>
<keyword evidence="6" id="KW-0378">Hydrolase</keyword>
<dbReference type="GO" id="GO:0004519">
    <property type="term" value="F:endonuclease activity"/>
    <property type="evidence" value="ECO:0007669"/>
    <property type="project" value="UniProtKB-KW"/>
</dbReference>
<keyword evidence="7" id="KW-0695">RNA-directed DNA polymerase</keyword>
<evidence type="ECO:0000256" key="2">
    <source>
        <dbReference type="ARBA" id="ARBA00022679"/>
    </source>
</evidence>
<evidence type="ECO:0000256" key="3">
    <source>
        <dbReference type="ARBA" id="ARBA00022695"/>
    </source>
</evidence>
<dbReference type="Pfam" id="PF17917">
    <property type="entry name" value="RT_RNaseH"/>
    <property type="match status" value="1"/>
</dbReference>
<evidence type="ECO:0000256" key="6">
    <source>
        <dbReference type="ARBA" id="ARBA00022801"/>
    </source>
</evidence>
<dbReference type="Proteomes" id="UP000076858">
    <property type="component" value="Unassembled WGS sequence"/>
</dbReference>
<keyword evidence="5" id="KW-0255">Endonuclease</keyword>
<dbReference type="AlphaFoldDB" id="A0A164GFA3"/>
<dbReference type="CDD" id="cd09274">
    <property type="entry name" value="RNase_HI_RT_Ty3"/>
    <property type="match status" value="1"/>
</dbReference>
<dbReference type="EMBL" id="LRGB01015423">
    <property type="protein sequence ID" value="KZR98895.1"/>
    <property type="molecule type" value="Genomic_DNA"/>
</dbReference>
<dbReference type="InterPro" id="IPR043128">
    <property type="entry name" value="Rev_trsase/Diguanyl_cyclase"/>
</dbReference>
<dbReference type="GO" id="GO:0008233">
    <property type="term" value="F:peptidase activity"/>
    <property type="evidence" value="ECO:0007669"/>
    <property type="project" value="UniProtKB-KW"/>
</dbReference>
<dbReference type="SUPFAM" id="SSF56672">
    <property type="entry name" value="DNA/RNA polymerases"/>
    <property type="match status" value="1"/>
</dbReference>
<dbReference type="FunFam" id="3.10.20.370:FF:000001">
    <property type="entry name" value="Retrovirus-related Pol polyprotein from transposon 17.6-like protein"/>
    <property type="match status" value="1"/>
</dbReference>
<organism evidence="9 10">
    <name type="scientific">Daphnia magna</name>
    <dbReference type="NCBI Taxonomy" id="35525"/>
    <lineage>
        <taxon>Eukaryota</taxon>
        <taxon>Metazoa</taxon>
        <taxon>Ecdysozoa</taxon>
        <taxon>Arthropoda</taxon>
        <taxon>Crustacea</taxon>
        <taxon>Branchiopoda</taxon>
        <taxon>Diplostraca</taxon>
        <taxon>Cladocera</taxon>
        <taxon>Anomopoda</taxon>
        <taxon>Daphniidae</taxon>
        <taxon>Daphnia</taxon>
    </lineage>
</organism>
<feature type="non-terminal residue" evidence="9">
    <location>
        <position position="247"/>
    </location>
</feature>
<keyword evidence="4" id="KW-0540">Nuclease</keyword>
<comment type="caution">
    <text evidence="9">The sequence shown here is derived from an EMBL/GenBank/DDBJ whole genome shotgun (WGS) entry which is preliminary data.</text>
</comment>
<keyword evidence="3" id="KW-0548">Nucleotidyltransferase</keyword>
<dbReference type="PANTHER" id="PTHR37984:SF5">
    <property type="entry name" value="PROTEIN NYNRIN-LIKE"/>
    <property type="match status" value="1"/>
</dbReference>
<feature type="domain" description="Reverse transcriptase" evidence="8">
    <location>
        <begin position="1"/>
        <end position="139"/>
    </location>
</feature>
<gene>
    <name evidence="9" type="ORF">APZ42_005472</name>
</gene>
<evidence type="ECO:0000313" key="10">
    <source>
        <dbReference type="Proteomes" id="UP000076858"/>
    </source>
</evidence>
<accession>A0A164GFA3</accession>
<proteinExistence type="predicted"/>
<dbReference type="GO" id="GO:0006508">
    <property type="term" value="P:proteolysis"/>
    <property type="evidence" value="ECO:0007669"/>
    <property type="project" value="UniProtKB-KW"/>
</dbReference>
<dbReference type="InterPro" id="IPR000477">
    <property type="entry name" value="RT_dom"/>
</dbReference>